<evidence type="ECO:0000256" key="3">
    <source>
        <dbReference type="ARBA" id="ARBA00022525"/>
    </source>
</evidence>
<keyword evidence="8" id="KW-0325">Glycoprotein</keyword>
<evidence type="ECO:0000313" key="15">
    <source>
        <dbReference type="Proteomes" id="UP001152803"/>
    </source>
</evidence>
<dbReference type="SUPFAM" id="SSF103575">
    <property type="entry name" value="Plexin repeat"/>
    <property type="match status" value="1"/>
</dbReference>
<dbReference type="InterPro" id="IPR007110">
    <property type="entry name" value="Ig-like_dom"/>
</dbReference>
<keyword evidence="6" id="KW-0524">Neurogenesis</keyword>
<evidence type="ECO:0000256" key="10">
    <source>
        <dbReference type="PROSITE-ProRule" id="PRU00352"/>
    </source>
</evidence>
<keyword evidence="4" id="KW-0732">Signal</keyword>
<dbReference type="GO" id="GO:0007411">
    <property type="term" value="P:axon guidance"/>
    <property type="evidence" value="ECO:0007669"/>
    <property type="project" value="TreeGrafter"/>
</dbReference>
<dbReference type="GO" id="GO:0030215">
    <property type="term" value="F:semaphorin receptor binding"/>
    <property type="evidence" value="ECO:0007669"/>
    <property type="project" value="InterPro"/>
</dbReference>
<dbReference type="InterPro" id="IPR015943">
    <property type="entry name" value="WD40/YVTN_repeat-like_dom_sf"/>
</dbReference>
<dbReference type="PANTHER" id="PTHR11036:SF36">
    <property type="entry name" value="SEMAPHORIN-3D"/>
    <property type="match status" value="1"/>
</dbReference>
<comment type="caution">
    <text evidence="10">Lacks conserved residue(s) required for the propagation of feature annotation.</text>
</comment>
<evidence type="ECO:0000256" key="11">
    <source>
        <dbReference type="SAM" id="MobiDB-lite"/>
    </source>
</evidence>
<dbReference type="InterPro" id="IPR003599">
    <property type="entry name" value="Ig_sub"/>
</dbReference>
<keyword evidence="5" id="KW-0221">Differentiation</keyword>
<dbReference type="GO" id="GO:0005615">
    <property type="term" value="C:extracellular space"/>
    <property type="evidence" value="ECO:0007669"/>
    <property type="project" value="TreeGrafter"/>
</dbReference>
<evidence type="ECO:0000256" key="7">
    <source>
        <dbReference type="ARBA" id="ARBA00023157"/>
    </source>
</evidence>
<feature type="domain" description="Sema" evidence="13">
    <location>
        <begin position="131"/>
        <end position="623"/>
    </location>
</feature>
<dbReference type="Gene3D" id="3.30.1680.10">
    <property type="entry name" value="ligand-binding face of the semaphorins, domain 2"/>
    <property type="match status" value="1"/>
</dbReference>
<gene>
    <name evidence="14" type="ORF">COCON_G00233320</name>
</gene>
<dbReference type="FunFam" id="2.60.40.10:FF:000030">
    <property type="entry name" value="Semaphorin 3F like"/>
    <property type="match status" value="1"/>
</dbReference>
<dbReference type="Gene3D" id="2.130.10.10">
    <property type="entry name" value="YVTN repeat-like/Quinoprotein amine dehydrogenase"/>
    <property type="match status" value="1"/>
</dbReference>
<dbReference type="GO" id="GO:0045499">
    <property type="term" value="F:chemorepellent activity"/>
    <property type="evidence" value="ECO:0007669"/>
    <property type="project" value="TreeGrafter"/>
</dbReference>
<feature type="domain" description="Ig-like" evidence="12">
    <location>
        <begin position="688"/>
        <end position="772"/>
    </location>
</feature>
<dbReference type="InterPro" id="IPR036352">
    <property type="entry name" value="Semap_dom_sf"/>
</dbReference>
<dbReference type="GO" id="GO:0035295">
    <property type="term" value="P:tube development"/>
    <property type="evidence" value="ECO:0007669"/>
    <property type="project" value="UniProtKB-ARBA"/>
</dbReference>
<keyword evidence="3" id="KW-0964">Secreted</keyword>
<evidence type="ECO:0000256" key="8">
    <source>
        <dbReference type="ARBA" id="ARBA00023180"/>
    </source>
</evidence>
<evidence type="ECO:0000256" key="9">
    <source>
        <dbReference type="ARBA" id="ARBA00023319"/>
    </source>
</evidence>
<evidence type="ECO:0000256" key="4">
    <source>
        <dbReference type="ARBA" id="ARBA00022729"/>
    </source>
</evidence>
<evidence type="ECO:0000256" key="2">
    <source>
        <dbReference type="ARBA" id="ARBA00009492"/>
    </source>
</evidence>
<protein>
    <recommendedName>
        <fullName evidence="16">Semaphorin-3D</fullName>
    </recommendedName>
</protein>
<dbReference type="InterPro" id="IPR036179">
    <property type="entry name" value="Ig-like_dom_sf"/>
</dbReference>
<dbReference type="GO" id="GO:0072359">
    <property type="term" value="P:circulatory system development"/>
    <property type="evidence" value="ECO:0007669"/>
    <property type="project" value="UniProtKB-ARBA"/>
</dbReference>
<dbReference type="GO" id="GO:0030335">
    <property type="term" value="P:positive regulation of cell migration"/>
    <property type="evidence" value="ECO:0007669"/>
    <property type="project" value="TreeGrafter"/>
</dbReference>
<keyword evidence="7" id="KW-1015">Disulfide bond</keyword>
<sequence>MSDTLEPPRACPPPGSPLSLVRQRGCFWQRSESTRNKPARQNFEEPEFSPRADKAESGSAAIRNYRLSSQSQPPEDAGQCTASFSPGPPPAVAMVTDLARPPGPAQLWACLLATLLCILPVTDGITQTVPRVKLGFKELLASGRVAPFLGGGEVESLLLDEERGRLVLGTRDQVFLLDLEQLNRNPRQIDWPAPRETVEMCKLAGKNAHMDCGNFVRVLHSYNRTHVYACGTGAFSPLCAFLELRGQGEDAVFHLVPGSVESGRLKCPFDPRQPFASVLTDQYLYAGTASDFLGKDATFTRSLGPALQQEHFLRTDQSEHYWIDGAKFIAAHPVSDTYNPDDDKIYFFFREASRDGGSGDKNVLSRVARVCQNDIGGLRSLTSKWSTFLKARLVCSIPGGTAWTRTSTSCVSVMRSPRGHFLLPTRDERNPIVYGVFTTTSSIFRGSAVCVYSMADIRAVFNGPYAHKEGPDHRWVEYEGRIPYPRPGTCPSKTYDPRIKTTKDFPDEVVSFIKHHPLMYEAVYPITGRPLFTRINLAYRLTQIAVDRVAAEDGQYAVMFLGTDIGSVLKVVSVTQEDWRTEEVVLEELQVFQTPSPIVNMEISSKQQQLYVGSRAGLAQVWLHRCSLYGTLCAECCLARDPYCAWDGTQCSRYIQASKRRARRQDIKHGDPSSQCWDLEENSAMDRPEELVIFGVERNSTFLECVSKSQQARVRWFLQRSGSERREEVKPDERVIQTALGLLIRAVLWQDEGLYSCAAQEQSFTRTLLTVTLKVIHPAQAAAGPQEPALRARQHYKDLLRAGPDPYCQALRLQGRRLRQKAKWKHAQELKKLRNRRHPGATLS</sequence>
<dbReference type="SMART" id="SM00630">
    <property type="entry name" value="Sema"/>
    <property type="match status" value="1"/>
</dbReference>
<comment type="similarity">
    <text evidence="2">Belongs to the semaphorin family.</text>
</comment>
<evidence type="ECO:0000259" key="13">
    <source>
        <dbReference type="PROSITE" id="PS51004"/>
    </source>
</evidence>
<dbReference type="Proteomes" id="UP001152803">
    <property type="component" value="Unassembled WGS sequence"/>
</dbReference>
<evidence type="ECO:0000259" key="12">
    <source>
        <dbReference type="PROSITE" id="PS50835"/>
    </source>
</evidence>
<dbReference type="Gene3D" id="2.60.40.10">
    <property type="entry name" value="Immunoglobulins"/>
    <property type="match status" value="1"/>
</dbReference>
<keyword evidence="9" id="KW-0393">Immunoglobulin domain</keyword>
<evidence type="ECO:0008006" key="16">
    <source>
        <dbReference type="Google" id="ProtNLM"/>
    </source>
</evidence>
<dbReference type="SMART" id="SM00423">
    <property type="entry name" value="PSI"/>
    <property type="match status" value="1"/>
</dbReference>
<dbReference type="CDD" id="cd05871">
    <property type="entry name" value="Ig_Sema3"/>
    <property type="match status" value="1"/>
</dbReference>
<dbReference type="FunFam" id="3.30.1680.10:FF:000001">
    <property type="entry name" value="Semaphorin 3F like"/>
    <property type="match status" value="1"/>
</dbReference>
<dbReference type="SUPFAM" id="SSF101912">
    <property type="entry name" value="Sema domain"/>
    <property type="match status" value="1"/>
</dbReference>
<dbReference type="FunFam" id="2.130.10.10:FF:000015">
    <property type="entry name" value="Semaphorin 3B"/>
    <property type="match status" value="1"/>
</dbReference>
<dbReference type="SUPFAM" id="SSF48726">
    <property type="entry name" value="Immunoglobulin"/>
    <property type="match status" value="1"/>
</dbReference>
<evidence type="ECO:0000256" key="6">
    <source>
        <dbReference type="ARBA" id="ARBA00022902"/>
    </source>
</evidence>
<keyword evidence="15" id="KW-1185">Reference proteome</keyword>
<comment type="subcellular location">
    <subcellularLocation>
        <location evidence="1">Secreted</location>
    </subcellularLocation>
</comment>
<feature type="region of interest" description="Disordered" evidence="11">
    <location>
        <begin position="1"/>
        <end position="60"/>
    </location>
</feature>
<name>A0A9Q1CVN0_CONCO</name>
<dbReference type="InterPro" id="IPR013783">
    <property type="entry name" value="Ig-like_fold"/>
</dbReference>
<evidence type="ECO:0000256" key="1">
    <source>
        <dbReference type="ARBA" id="ARBA00004613"/>
    </source>
</evidence>
<accession>A0A9Q1CVN0</accession>
<comment type="caution">
    <text evidence="14">The sequence shown here is derived from an EMBL/GenBank/DDBJ whole genome shotgun (WGS) entry which is preliminary data.</text>
</comment>
<dbReference type="Pfam" id="PF01403">
    <property type="entry name" value="Sema"/>
    <property type="match status" value="1"/>
</dbReference>
<proteinExistence type="inferred from homology"/>
<dbReference type="PROSITE" id="PS50835">
    <property type="entry name" value="IG_LIKE"/>
    <property type="match status" value="1"/>
</dbReference>
<dbReference type="InterPro" id="IPR001627">
    <property type="entry name" value="Semap_dom"/>
</dbReference>
<dbReference type="GO" id="GO:0071526">
    <property type="term" value="P:semaphorin-plexin signaling pathway"/>
    <property type="evidence" value="ECO:0007669"/>
    <property type="project" value="TreeGrafter"/>
</dbReference>
<evidence type="ECO:0000256" key="5">
    <source>
        <dbReference type="ARBA" id="ARBA00022782"/>
    </source>
</evidence>
<reference evidence="14" key="1">
    <citation type="journal article" date="2023" name="Science">
        <title>Genome structures resolve the early diversification of teleost fishes.</title>
        <authorList>
            <person name="Parey E."/>
            <person name="Louis A."/>
            <person name="Montfort J."/>
            <person name="Bouchez O."/>
            <person name="Roques C."/>
            <person name="Iampietro C."/>
            <person name="Lluch J."/>
            <person name="Castinel A."/>
            <person name="Donnadieu C."/>
            <person name="Desvignes T."/>
            <person name="Floi Bucao C."/>
            <person name="Jouanno E."/>
            <person name="Wen M."/>
            <person name="Mejri S."/>
            <person name="Dirks R."/>
            <person name="Jansen H."/>
            <person name="Henkel C."/>
            <person name="Chen W.J."/>
            <person name="Zahm M."/>
            <person name="Cabau C."/>
            <person name="Klopp C."/>
            <person name="Thompson A.W."/>
            <person name="Robinson-Rechavi M."/>
            <person name="Braasch I."/>
            <person name="Lecointre G."/>
            <person name="Bobe J."/>
            <person name="Postlethwait J.H."/>
            <person name="Berthelot C."/>
            <person name="Roest Crollius H."/>
            <person name="Guiguen Y."/>
        </authorList>
    </citation>
    <scope>NUCLEOTIDE SEQUENCE</scope>
    <source>
        <strain evidence="14">Concon-B</strain>
    </source>
</reference>
<dbReference type="PANTHER" id="PTHR11036">
    <property type="entry name" value="SEMAPHORIN"/>
    <property type="match status" value="1"/>
</dbReference>
<organism evidence="14 15">
    <name type="scientific">Conger conger</name>
    <name type="common">Conger eel</name>
    <name type="synonym">Muraena conger</name>
    <dbReference type="NCBI Taxonomy" id="82655"/>
    <lineage>
        <taxon>Eukaryota</taxon>
        <taxon>Metazoa</taxon>
        <taxon>Chordata</taxon>
        <taxon>Craniata</taxon>
        <taxon>Vertebrata</taxon>
        <taxon>Euteleostomi</taxon>
        <taxon>Actinopterygii</taxon>
        <taxon>Neopterygii</taxon>
        <taxon>Teleostei</taxon>
        <taxon>Anguilliformes</taxon>
        <taxon>Congridae</taxon>
        <taxon>Conger</taxon>
    </lineage>
</organism>
<dbReference type="GO" id="GO:0005886">
    <property type="term" value="C:plasma membrane"/>
    <property type="evidence" value="ECO:0007669"/>
    <property type="project" value="TreeGrafter"/>
</dbReference>
<dbReference type="SMART" id="SM00409">
    <property type="entry name" value="IG"/>
    <property type="match status" value="1"/>
</dbReference>
<dbReference type="AlphaFoldDB" id="A0A9Q1CVN0"/>
<dbReference type="GO" id="GO:0001755">
    <property type="term" value="P:neural crest cell migration"/>
    <property type="evidence" value="ECO:0007669"/>
    <property type="project" value="TreeGrafter"/>
</dbReference>
<dbReference type="InterPro" id="IPR016201">
    <property type="entry name" value="PSI"/>
</dbReference>
<evidence type="ECO:0000313" key="14">
    <source>
        <dbReference type="EMBL" id="KAJ8250116.1"/>
    </source>
</evidence>
<dbReference type="InterPro" id="IPR027231">
    <property type="entry name" value="Semaphorin"/>
</dbReference>
<dbReference type="OrthoDB" id="9988752at2759"/>
<dbReference type="EMBL" id="JAFJMO010000019">
    <property type="protein sequence ID" value="KAJ8250116.1"/>
    <property type="molecule type" value="Genomic_DNA"/>
</dbReference>
<dbReference type="PROSITE" id="PS51004">
    <property type="entry name" value="SEMA"/>
    <property type="match status" value="1"/>
</dbReference>